<evidence type="ECO:0000313" key="4">
    <source>
        <dbReference type="EMBL" id="PSK95984.1"/>
    </source>
</evidence>
<sequence>MRWVWRAESGAGKIEYAALVVLAAAIVSALLYAGLPTDVRPAVSSAACELFGGDDCEPGEGGGPGADPAASGDPAGSGDPGASGEPSAAPSPGSSGAPDGQGGPDVEPADSIDQEVEDAEQEYADALADQEDADSEYGNLDEELLALLEDLIGLTDAKKCFLEGDIQACLWTALNAIPWSKALKVASKIPKAYKLFEKWRKGSKAADKAKERVREQKRKLDELKRKQEERLQERRRRAGCKSSFLPGTPVLMADGTERAIEDVAAGDTVLAFDPRTGEEGPRPVTRTFGRAGAQTLVEIAVVRADGTRDTVTATGSHPFWDPAAAAWVDAADLAAGDTLRTSSGAWAEVASVRTRSAADQQVHNFTVDGLNTYYIGAADEAVLVQNCDEWTGQGNLDDHYSKHGEKMRYESQIEYKEAAKDLMCDCDGGRPGVIAKVDRAGGAVRYFDPETGEYGMKSSKGIITFYKLDGGQSTFDAMPGGPWKEGDPLP</sequence>
<feature type="compositionally biased region" description="Low complexity" evidence="2">
    <location>
        <begin position="66"/>
        <end position="98"/>
    </location>
</feature>
<name>A0A2P8DFI5_9ACTN</name>
<organism evidence="4 5">
    <name type="scientific">Murinocardiopsis flavida</name>
    <dbReference type="NCBI Taxonomy" id="645275"/>
    <lineage>
        <taxon>Bacteria</taxon>
        <taxon>Bacillati</taxon>
        <taxon>Actinomycetota</taxon>
        <taxon>Actinomycetes</taxon>
        <taxon>Streptosporangiales</taxon>
        <taxon>Nocardiopsidaceae</taxon>
        <taxon>Murinocardiopsis</taxon>
    </lineage>
</organism>
<evidence type="ECO:0000256" key="2">
    <source>
        <dbReference type="SAM" id="MobiDB-lite"/>
    </source>
</evidence>
<dbReference type="Gene3D" id="2.170.16.10">
    <property type="entry name" value="Hedgehog/Intein (Hint) domain"/>
    <property type="match status" value="1"/>
</dbReference>
<keyword evidence="3" id="KW-1133">Transmembrane helix</keyword>
<gene>
    <name evidence="4" type="ORF">CLV63_113147</name>
</gene>
<feature type="region of interest" description="Disordered" evidence="2">
    <location>
        <begin position="55"/>
        <end position="110"/>
    </location>
</feature>
<reference evidence="4 5" key="1">
    <citation type="submission" date="2018-03" db="EMBL/GenBank/DDBJ databases">
        <title>Genomic Encyclopedia of Archaeal and Bacterial Type Strains, Phase II (KMG-II): from individual species to whole genera.</title>
        <authorList>
            <person name="Goeker M."/>
        </authorList>
    </citation>
    <scope>NUCLEOTIDE SEQUENCE [LARGE SCALE GENOMIC DNA]</scope>
    <source>
        <strain evidence="4 5">DSM 45312</strain>
    </source>
</reference>
<feature type="coiled-coil region" evidence="1">
    <location>
        <begin position="206"/>
        <end position="237"/>
    </location>
</feature>
<feature type="transmembrane region" description="Helical" evidence="3">
    <location>
        <begin position="16"/>
        <end position="35"/>
    </location>
</feature>
<evidence type="ECO:0000256" key="3">
    <source>
        <dbReference type="SAM" id="Phobius"/>
    </source>
</evidence>
<dbReference type="InterPro" id="IPR036844">
    <property type="entry name" value="Hint_dom_sf"/>
</dbReference>
<comment type="caution">
    <text evidence="4">The sequence shown here is derived from an EMBL/GenBank/DDBJ whole genome shotgun (WGS) entry which is preliminary data.</text>
</comment>
<dbReference type="AlphaFoldDB" id="A0A2P8DFI5"/>
<dbReference type="EMBL" id="PYGA01000013">
    <property type="protein sequence ID" value="PSK95984.1"/>
    <property type="molecule type" value="Genomic_DNA"/>
</dbReference>
<dbReference type="Pfam" id="PF07591">
    <property type="entry name" value="PT-HINT"/>
    <property type="match status" value="1"/>
</dbReference>
<dbReference type="Proteomes" id="UP000240542">
    <property type="component" value="Unassembled WGS sequence"/>
</dbReference>
<keyword evidence="3" id="KW-0812">Transmembrane</keyword>
<evidence type="ECO:0000256" key="1">
    <source>
        <dbReference type="SAM" id="Coils"/>
    </source>
</evidence>
<accession>A0A2P8DFI5</accession>
<evidence type="ECO:0000313" key="5">
    <source>
        <dbReference type="Proteomes" id="UP000240542"/>
    </source>
</evidence>
<dbReference type="SUPFAM" id="SSF51294">
    <property type="entry name" value="Hedgehog/intein (Hint) domain"/>
    <property type="match status" value="1"/>
</dbReference>
<keyword evidence="5" id="KW-1185">Reference proteome</keyword>
<proteinExistence type="predicted"/>
<dbReference type="OrthoDB" id="582519at2"/>
<protein>
    <submittedName>
        <fullName evidence="4">Pretoxin HINT domain-containing protein</fullName>
    </submittedName>
</protein>
<dbReference type="CDD" id="cd00081">
    <property type="entry name" value="Hint"/>
    <property type="match status" value="1"/>
</dbReference>
<keyword evidence="1" id="KW-0175">Coiled coil</keyword>
<keyword evidence="3" id="KW-0472">Membrane</keyword>